<organism evidence="3">
    <name type="scientific">Podoviridae sp. ctdKF3</name>
    <dbReference type="NCBI Taxonomy" id="2825261"/>
    <lineage>
        <taxon>Viruses</taxon>
        <taxon>Duplodnaviria</taxon>
        <taxon>Heunggongvirae</taxon>
        <taxon>Uroviricota</taxon>
        <taxon>Caudoviricetes</taxon>
    </lineage>
</organism>
<dbReference type="Pfam" id="PF20934">
    <property type="entry name" value="phi29_gp9_C"/>
    <property type="match status" value="1"/>
</dbReference>
<name>A0A8S5PQY4_9CAUD</name>
<proteinExistence type="predicted"/>
<reference evidence="3" key="1">
    <citation type="journal article" date="2021" name="Proc. Natl. Acad. Sci. U.S.A.">
        <title>A Catalog of Tens of Thousands of Viruses from Human Metagenomes Reveals Hidden Associations with Chronic Diseases.</title>
        <authorList>
            <person name="Tisza M.J."/>
            <person name="Buck C.B."/>
        </authorList>
    </citation>
    <scope>NUCLEOTIDE SEQUENCE</scope>
    <source>
        <strain evidence="3">CtdKF3</strain>
    </source>
</reference>
<dbReference type="InterPro" id="IPR048710">
    <property type="entry name" value="Gp9_C"/>
</dbReference>
<sequence length="562" mass="64226">MNFQPETVVRLLSNVPLSLNETNQLWFDTVTAQQTYFSGKVSRTYNQFTYQRKERNYVAVETNAELLYNVNYMMFQNSNFANKWFYAYVTEIEYKNHNTSWVYYEIDPFQTWLFELNFKQSFIEREHTPRYNADGTPVINTIDEGLNYGSEYKIIDDSSYKNYGDTIFILVTSKDYLHKLPDGLERPFPENIGNVPQGFFNYIFPISLSGYKEYTYKNFSLMSWAEFYDKLNQDTAFVGKVVNLTLLDFVPLNVSVDNANANITNMDNVSLYNARNDLGLTGSILYINDGAFTPSVIDCGNKYSSFPNYAESKLLMYPYSYTKVTDMRGNEFDIKNEHITGQDLKFSVRGSIAPQCKTAYEVVNYKDKTNLLDGIINNNVSSMAIIDDYTAAYLQGNQNVLMTGAAVNVVSSIASIVGNSMIGNIGGAVSSGVGGITDILMLNAKMKDIDNHPSNLRNQGNNYNFDFANKYTGIRIIKYTVTDEYQKILTDFFKMYGYKVNRVKVPNLHTRQSWNYVKTVDCTIVANIPQGDLNSIKQMFNKGITLWHNTDVGNYNLSNNEI</sequence>
<dbReference type="InterPro" id="IPR031772">
    <property type="entry name" value="Gp9_N"/>
</dbReference>
<accession>A0A8S5PQY4</accession>
<evidence type="ECO:0000313" key="3">
    <source>
        <dbReference type="EMBL" id="DAE09274.1"/>
    </source>
</evidence>
<evidence type="ECO:0000259" key="1">
    <source>
        <dbReference type="Pfam" id="PF16838"/>
    </source>
</evidence>
<evidence type="ECO:0000259" key="2">
    <source>
        <dbReference type="Pfam" id="PF20934"/>
    </source>
</evidence>
<feature type="domain" description="Tail knob protein gp9 C-terminal" evidence="2">
    <location>
        <begin position="146"/>
        <end position="559"/>
    </location>
</feature>
<dbReference type="EMBL" id="BK015485">
    <property type="protein sequence ID" value="DAE09274.1"/>
    <property type="molecule type" value="Genomic_DNA"/>
</dbReference>
<protein>
    <submittedName>
        <fullName evidence="3">Major tail protein</fullName>
    </submittedName>
</protein>
<feature type="domain" description="Tail knob protein gp9 N-terminal" evidence="1">
    <location>
        <begin position="7"/>
        <end position="116"/>
    </location>
</feature>
<dbReference type="Pfam" id="PF16838">
    <property type="entry name" value="Caud_tail_N"/>
    <property type="match status" value="1"/>
</dbReference>